<dbReference type="VEuPathDB" id="AmoebaDB:NAEGRDRAFT_69993"/>
<sequence length="264" mass="28696">MVNSYQLYLVAKKIFIPIPPNPTPSIPPEPSIAPPKPEPTLIPPKPSLPTPIPSYSKGPAPPQPVPSPQPITSFERENGIPLIKDSTISKKIQAGESSLYRITIPSHSRLSLSCSTLSGKDILVLVGENFKPTNQHYSLRMFSNHIQSLDNPSSNSQIYFIVIEGPSEGFSQFTLLPSVAQLNVRSASSSSQHLIGQSVTGFIVTIVLLTLSLIGALIVILSCGIYWKKKSNSELYSLETTGLVRRGNANSLQVEASYYSENNL</sequence>
<keyword evidence="4" id="KW-1185">Reference proteome</keyword>
<feature type="region of interest" description="Disordered" evidence="1">
    <location>
        <begin position="20"/>
        <end position="67"/>
    </location>
</feature>
<evidence type="ECO:0000313" key="4">
    <source>
        <dbReference type="Proteomes" id="UP000006671"/>
    </source>
</evidence>
<evidence type="ECO:0000256" key="2">
    <source>
        <dbReference type="SAM" id="Phobius"/>
    </source>
</evidence>
<name>D2VM32_NAEGR</name>
<evidence type="ECO:0000313" key="3">
    <source>
        <dbReference type="EMBL" id="EFC42158.1"/>
    </source>
</evidence>
<feature type="compositionally biased region" description="Pro residues" evidence="1">
    <location>
        <begin position="20"/>
        <end position="52"/>
    </location>
</feature>
<dbReference type="RefSeq" id="XP_002674902.1">
    <property type="nucleotide sequence ID" value="XM_002674856.1"/>
</dbReference>
<feature type="transmembrane region" description="Helical" evidence="2">
    <location>
        <begin position="199"/>
        <end position="227"/>
    </location>
</feature>
<dbReference type="KEGG" id="ngr:NAEGRDRAFT_69993"/>
<dbReference type="AlphaFoldDB" id="D2VM32"/>
<organism evidence="4">
    <name type="scientific">Naegleria gruberi</name>
    <name type="common">Amoeba</name>
    <dbReference type="NCBI Taxonomy" id="5762"/>
    <lineage>
        <taxon>Eukaryota</taxon>
        <taxon>Discoba</taxon>
        <taxon>Heterolobosea</taxon>
        <taxon>Tetramitia</taxon>
        <taxon>Eutetramitia</taxon>
        <taxon>Vahlkampfiidae</taxon>
        <taxon>Naegleria</taxon>
    </lineage>
</organism>
<keyword evidence="2" id="KW-0472">Membrane</keyword>
<dbReference type="Proteomes" id="UP000006671">
    <property type="component" value="Unassembled WGS sequence"/>
</dbReference>
<dbReference type="EMBL" id="GG738881">
    <property type="protein sequence ID" value="EFC42158.1"/>
    <property type="molecule type" value="Genomic_DNA"/>
</dbReference>
<evidence type="ECO:0000256" key="1">
    <source>
        <dbReference type="SAM" id="MobiDB-lite"/>
    </source>
</evidence>
<dbReference type="InParanoid" id="D2VM32"/>
<accession>D2VM32</accession>
<gene>
    <name evidence="3" type="ORF">NAEGRDRAFT_69993</name>
</gene>
<keyword evidence="2" id="KW-0812">Transmembrane</keyword>
<dbReference type="GeneID" id="8851802"/>
<protein>
    <submittedName>
        <fullName evidence="3">Predicted protein</fullName>
    </submittedName>
</protein>
<keyword evidence="2" id="KW-1133">Transmembrane helix</keyword>
<reference evidence="3 4" key="1">
    <citation type="journal article" date="2010" name="Cell">
        <title>The genome of Naegleria gruberi illuminates early eukaryotic versatility.</title>
        <authorList>
            <person name="Fritz-Laylin L.K."/>
            <person name="Prochnik S.E."/>
            <person name="Ginger M.L."/>
            <person name="Dacks J.B."/>
            <person name="Carpenter M.L."/>
            <person name="Field M.C."/>
            <person name="Kuo A."/>
            <person name="Paredez A."/>
            <person name="Chapman J."/>
            <person name="Pham J."/>
            <person name="Shu S."/>
            <person name="Neupane R."/>
            <person name="Cipriano M."/>
            <person name="Mancuso J."/>
            <person name="Tu H."/>
            <person name="Salamov A."/>
            <person name="Lindquist E."/>
            <person name="Shapiro H."/>
            <person name="Lucas S."/>
            <person name="Grigoriev I.V."/>
            <person name="Cande W.Z."/>
            <person name="Fulton C."/>
            <person name="Rokhsar D.S."/>
            <person name="Dawson S.C."/>
        </authorList>
    </citation>
    <scope>NUCLEOTIDE SEQUENCE [LARGE SCALE GENOMIC DNA]</scope>
    <source>
        <strain evidence="3 4">NEG-M</strain>
    </source>
</reference>
<proteinExistence type="predicted"/>